<dbReference type="SUPFAM" id="SSF56994">
    <property type="entry name" value="Insulin-like"/>
    <property type="match status" value="1"/>
</dbReference>
<evidence type="ECO:0000256" key="2">
    <source>
        <dbReference type="ARBA" id="ARBA00009034"/>
    </source>
</evidence>
<proteinExistence type="inferred from homology"/>
<dbReference type="Pfam" id="PF00049">
    <property type="entry name" value="Insulin"/>
    <property type="match status" value="1"/>
</dbReference>
<evidence type="ECO:0000256" key="1">
    <source>
        <dbReference type="ARBA" id="ARBA00004613"/>
    </source>
</evidence>
<dbReference type="PROSITE" id="PS00262">
    <property type="entry name" value="INSULIN"/>
    <property type="match status" value="1"/>
</dbReference>
<feature type="signal peptide" evidence="11">
    <location>
        <begin position="1"/>
        <end position="25"/>
    </location>
</feature>
<evidence type="ECO:0000313" key="14">
    <source>
        <dbReference type="Proteomes" id="UP001732720"/>
    </source>
</evidence>
<comment type="similarity">
    <text evidence="2 10">Belongs to the insulin family.</text>
</comment>
<dbReference type="GO" id="GO:0005576">
    <property type="term" value="C:extracellular region"/>
    <property type="evidence" value="ECO:0007669"/>
    <property type="project" value="UniProtKB-SubCell"/>
</dbReference>
<dbReference type="Proteomes" id="UP001732720">
    <property type="component" value="Chromosome 14"/>
</dbReference>
<comment type="subunit">
    <text evidence="3">Heterodimer of a B chain and an A chain linked by two disulfide bonds.</text>
</comment>
<dbReference type="GO" id="GO:0005179">
    <property type="term" value="F:hormone activity"/>
    <property type="evidence" value="ECO:0007669"/>
    <property type="project" value="UniProtKB-KW"/>
</dbReference>
<keyword evidence="5" id="KW-0165">Cleavage on pair of basic residues</keyword>
<keyword evidence="8" id="KW-1015">Disulfide bond</keyword>
<organism evidence="13">
    <name type="scientific">Castor canadensis</name>
    <name type="common">American beaver</name>
    <dbReference type="NCBI Taxonomy" id="51338"/>
    <lineage>
        <taxon>Eukaryota</taxon>
        <taxon>Metazoa</taxon>
        <taxon>Chordata</taxon>
        <taxon>Craniata</taxon>
        <taxon>Vertebrata</taxon>
        <taxon>Euteleostomi</taxon>
        <taxon>Mammalia</taxon>
        <taxon>Eutheria</taxon>
        <taxon>Euarchontoglires</taxon>
        <taxon>Glires</taxon>
        <taxon>Rodentia</taxon>
        <taxon>Castorimorpha</taxon>
        <taxon>Castoridae</taxon>
        <taxon>Castor</taxon>
    </lineage>
</organism>
<keyword evidence="14" id="KW-1185">Reference proteome</keyword>
<keyword evidence="4 10" id="KW-0964">Secreted</keyword>
<feature type="domain" description="Insulin-like" evidence="12">
    <location>
        <begin position="32"/>
        <end position="142"/>
    </location>
</feature>
<dbReference type="OrthoDB" id="9443437at2759"/>
<dbReference type="GeneID" id="109681265"/>
<dbReference type="SMART" id="SM00078">
    <property type="entry name" value="IlGF"/>
    <property type="match status" value="1"/>
</dbReference>
<evidence type="ECO:0000259" key="12">
    <source>
        <dbReference type="SMART" id="SM00078"/>
    </source>
</evidence>
<accession>A0A8C0X5V3</accession>
<dbReference type="Ensembl" id="ENSCCNT00000026454.1">
    <property type="protein sequence ID" value="ENSCCNP00000020484.1"/>
    <property type="gene ID" value="ENSCCNG00000020431.1"/>
</dbReference>
<reference evidence="13" key="1">
    <citation type="submission" date="2023-09" db="UniProtKB">
        <authorList>
            <consortium name="Ensembl"/>
        </authorList>
    </citation>
    <scope>IDENTIFICATION</scope>
</reference>
<dbReference type="AlphaFoldDB" id="A0A8C0X5V3"/>
<evidence type="ECO:0000313" key="15">
    <source>
        <dbReference type="RefSeq" id="XP_020011509.1"/>
    </source>
</evidence>
<evidence type="ECO:0000256" key="4">
    <source>
        <dbReference type="ARBA" id="ARBA00022525"/>
    </source>
</evidence>
<dbReference type="PANTHER" id="PTHR20968:SF0">
    <property type="entry name" value="RELAXIN-3"/>
    <property type="match status" value="1"/>
</dbReference>
<evidence type="ECO:0000256" key="9">
    <source>
        <dbReference type="ARBA" id="ARBA00040355"/>
    </source>
</evidence>
<name>A0A8C0X5V3_CASCN</name>
<dbReference type="PANTHER" id="PTHR20968">
    <property type="entry name" value="ILGF DOMAIN-CONTAINING PROTEIN"/>
    <property type="match status" value="1"/>
</dbReference>
<evidence type="ECO:0000256" key="6">
    <source>
        <dbReference type="ARBA" id="ARBA00022702"/>
    </source>
</evidence>
<dbReference type="Gene3D" id="1.10.100.10">
    <property type="entry name" value="Insulin-like"/>
    <property type="match status" value="1"/>
</dbReference>
<evidence type="ECO:0000313" key="13">
    <source>
        <dbReference type="Ensembl" id="ENSCCNP00000020484.1"/>
    </source>
</evidence>
<sequence length="142" mass="15764">MAKCTLWLLLALWFLAGELWPAAEARTVPYGVKLCGREFIRAVIFTCGSSRWRRRDILTQEAMGEAFPDTDADADSLAEEMDETVGSSEWLSLTKPPQAFYGGHHSWPETPGALRSRREVLSGLSSTCCKWGCTKSEISSLC</sequence>
<dbReference type="InterPro" id="IPR051777">
    <property type="entry name" value="Insulin-like_neuro_ligands"/>
</dbReference>
<dbReference type="PRINTS" id="PR00276">
    <property type="entry name" value="INSULINFAMLY"/>
</dbReference>
<reference evidence="15" key="2">
    <citation type="submission" date="2025-04" db="UniProtKB">
        <authorList>
            <consortium name="RefSeq"/>
        </authorList>
    </citation>
    <scope>IDENTIFICATION</scope>
    <source>
        <tissue evidence="15">Leukocyte</tissue>
    </source>
</reference>
<dbReference type="RefSeq" id="XP_020011509.1">
    <property type="nucleotide sequence ID" value="XM_020155920.1"/>
</dbReference>
<dbReference type="InterPro" id="IPR016179">
    <property type="entry name" value="Insulin-like"/>
</dbReference>
<keyword evidence="7 11" id="KW-0732">Signal</keyword>
<evidence type="ECO:0000256" key="11">
    <source>
        <dbReference type="SAM" id="SignalP"/>
    </source>
</evidence>
<dbReference type="CTD" id="117579"/>
<evidence type="ECO:0000256" key="5">
    <source>
        <dbReference type="ARBA" id="ARBA00022685"/>
    </source>
</evidence>
<comment type="subcellular location">
    <subcellularLocation>
        <location evidence="1 10">Secreted</location>
    </subcellularLocation>
</comment>
<dbReference type="GO" id="GO:0001664">
    <property type="term" value="F:G protein-coupled receptor binding"/>
    <property type="evidence" value="ECO:0007669"/>
    <property type="project" value="TreeGrafter"/>
</dbReference>
<gene>
    <name evidence="13 15" type="primary">Rln3</name>
</gene>
<dbReference type="KEGG" id="ccan:109681265"/>
<dbReference type="InterPro" id="IPR022353">
    <property type="entry name" value="Insulin_CS"/>
</dbReference>
<evidence type="ECO:0000256" key="8">
    <source>
        <dbReference type="ARBA" id="ARBA00023157"/>
    </source>
</evidence>
<protein>
    <recommendedName>
        <fullName evidence="9">Relaxin-3</fullName>
    </recommendedName>
</protein>
<evidence type="ECO:0000256" key="3">
    <source>
        <dbReference type="ARBA" id="ARBA00011207"/>
    </source>
</evidence>
<feature type="chain" id="PRO_5044674448" description="Relaxin-3" evidence="11">
    <location>
        <begin position="26"/>
        <end position="142"/>
    </location>
</feature>
<dbReference type="InterPro" id="IPR036438">
    <property type="entry name" value="Insulin-like_sf"/>
</dbReference>
<evidence type="ECO:0000256" key="10">
    <source>
        <dbReference type="RuleBase" id="RU000406"/>
    </source>
</evidence>
<evidence type="ECO:0000256" key="7">
    <source>
        <dbReference type="ARBA" id="ARBA00022729"/>
    </source>
</evidence>
<dbReference type="CDD" id="cd04365">
    <property type="entry name" value="IlGF_relaxin_like"/>
    <property type="match status" value="1"/>
</dbReference>
<keyword evidence="6" id="KW-0372">Hormone</keyword>
<dbReference type="InterPro" id="IPR022352">
    <property type="entry name" value="Ins/IGF/rlx"/>
</dbReference>